<dbReference type="STRING" id="1305764.R9P358"/>
<reference evidence="3" key="1">
    <citation type="journal article" date="2013" name="Genome Announc.">
        <title>Draft genome sequence of the basidiomycetous yeast-like fungus Pseudozyma hubeiensis SY62, which produces an abundant amount of the biosurfactant mannosylerythritol lipids.</title>
        <authorList>
            <person name="Konishi M."/>
            <person name="Hatada Y."/>
            <person name="Horiuchi J."/>
        </authorList>
    </citation>
    <scope>NUCLEOTIDE SEQUENCE [LARGE SCALE GENOMIC DNA]</scope>
    <source>
        <strain evidence="3">SY62</strain>
    </source>
</reference>
<dbReference type="GeneID" id="24105406"/>
<evidence type="ECO:0000313" key="3">
    <source>
        <dbReference type="Proteomes" id="UP000014071"/>
    </source>
</evidence>
<organism evidence="2 3">
    <name type="scientific">Pseudozyma hubeiensis (strain SY62)</name>
    <name type="common">Yeast</name>
    <dbReference type="NCBI Taxonomy" id="1305764"/>
    <lineage>
        <taxon>Eukaryota</taxon>
        <taxon>Fungi</taxon>
        <taxon>Dikarya</taxon>
        <taxon>Basidiomycota</taxon>
        <taxon>Ustilaginomycotina</taxon>
        <taxon>Ustilaginomycetes</taxon>
        <taxon>Ustilaginales</taxon>
        <taxon>Ustilaginaceae</taxon>
        <taxon>Pseudozyma</taxon>
    </lineage>
</organism>
<dbReference type="OrthoDB" id="7486196at2759"/>
<keyword evidence="3" id="KW-1185">Reference proteome</keyword>
<sequence>MTQGPDGPVLFRDTVQSDSIALFSSTSSQPLALWSHHQDVDLPEDSGIQLVIDATDVIAPNSLDITHESFTLRTEETRRGRTSEPVLHIQSPAVRGTFIRSPPDDQTDLGVRLPYISIQYRAIGKSRHFAFEVGVADRQGRRGIIRVSSFHIEPRLYLPTTSQQVASDDQSTGSECSQGAILHLPLSMTIDSNLDETSHASWQVLTLPLERITKHLSNAALVEHSDAHKSFHHTAFGTFHSVTYVKIHANVRLRRVWCSGRLPDHFDLPEFQLFS</sequence>
<dbReference type="HOGENOM" id="CLU_049208_0_0_1"/>
<dbReference type="Proteomes" id="UP000014071">
    <property type="component" value="Unassembled WGS sequence"/>
</dbReference>
<dbReference type="eggNOG" id="KOG3213">
    <property type="taxonomic scope" value="Eukaryota"/>
</dbReference>
<evidence type="ECO:0000313" key="2">
    <source>
        <dbReference type="EMBL" id="GAC92540.1"/>
    </source>
</evidence>
<name>R9P358_PSEHS</name>
<dbReference type="PANTHER" id="PTHR12458">
    <property type="entry name" value="ORF PROTEIN"/>
    <property type="match status" value="1"/>
</dbReference>
<dbReference type="InterPro" id="IPR007714">
    <property type="entry name" value="CFA20_dom"/>
</dbReference>
<dbReference type="AlphaFoldDB" id="R9P358"/>
<gene>
    <name evidence="2" type="ORF">PHSY_000094</name>
</gene>
<evidence type="ECO:0000259" key="1">
    <source>
        <dbReference type="Pfam" id="PF05018"/>
    </source>
</evidence>
<protein>
    <recommendedName>
        <fullName evidence="1">CFA20 domain-containing protein</fullName>
    </recommendedName>
</protein>
<accession>R9P358</accession>
<dbReference type="RefSeq" id="XP_012186127.1">
    <property type="nucleotide sequence ID" value="XM_012330737.1"/>
</dbReference>
<proteinExistence type="predicted"/>
<feature type="domain" description="CFA20" evidence="1">
    <location>
        <begin position="85"/>
        <end position="155"/>
    </location>
</feature>
<dbReference type="EMBL" id="DF238767">
    <property type="protein sequence ID" value="GAC92540.1"/>
    <property type="molecule type" value="Genomic_DNA"/>
</dbReference>
<dbReference type="Pfam" id="PF05018">
    <property type="entry name" value="CFA20_dom"/>
    <property type="match status" value="1"/>
</dbReference>
<dbReference type="InterPro" id="IPR040441">
    <property type="entry name" value="CFA20/CFAP20DC"/>
</dbReference>